<reference evidence="3 4" key="1">
    <citation type="submission" date="2006-02" db="EMBL/GenBank/DDBJ databases">
        <authorList>
            <person name="Waterbury J."/>
            <person name="Ferriera S."/>
            <person name="Johnson J."/>
            <person name="Kravitz S."/>
            <person name="Halpern A."/>
            <person name="Remington K."/>
            <person name="Beeson K."/>
            <person name="Tran B."/>
            <person name="Rogers Y.-H."/>
            <person name="Friedman R."/>
            <person name="Venter J.C."/>
        </authorList>
    </citation>
    <scope>NUCLEOTIDE SEQUENCE [LARGE SCALE GENOMIC DNA]</scope>
    <source>
        <strain evidence="3 4">Nb-231</strain>
    </source>
</reference>
<organism evidence="3 4">
    <name type="scientific">Nitrococcus mobilis Nb-231</name>
    <dbReference type="NCBI Taxonomy" id="314278"/>
    <lineage>
        <taxon>Bacteria</taxon>
        <taxon>Pseudomonadati</taxon>
        <taxon>Pseudomonadota</taxon>
        <taxon>Gammaproteobacteria</taxon>
        <taxon>Chromatiales</taxon>
        <taxon>Ectothiorhodospiraceae</taxon>
        <taxon>Nitrococcus</taxon>
    </lineage>
</organism>
<sequence>MAGTVAPNRKEHPNEIPLTVNGGGKRPSAPPRRLARICPQTGLPCETRCLLYVGGRVRLCKHYRALAEQNGWFFMHHDGGLEVGLGRLASVLPRADAVICPVDCVSHGAMQRVRHFCKQSPTRLVLLRSASLSALARALEELPTAQST</sequence>
<evidence type="ECO:0000313" key="4">
    <source>
        <dbReference type="Proteomes" id="UP000003374"/>
    </source>
</evidence>
<evidence type="ECO:0000256" key="1">
    <source>
        <dbReference type="ARBA" id="ARBA00007189"/>
    </source>
</evidence>
<accession>A4BS05</accession>
<dbReference type="EMBL" id="AAOF01000008">
    <property type="protein sequence ID" value="EAR21484.1"/>
    <property type="molecule type" value="Genomic_DNA"/>
</dbReference>
<dbReference type="STRING" id="314278.NB231_01199"/>
<proteinExistence type="inferred from homology"/>
<evidence type="ECO:0008006" key="5">
    <source>
        <dbReference type="Google" id="ProtNLM"/>
    </source>
</evidence>
<dbReference type="AlphaFoldDB" id="A4BS05"/>
<dbReference type="RefSeq" id="WP_004999073.1">
    <property type="nucleotide sequence ID" value="NZ_CH672427.1"/>
</dbReference>
<feature type="region of interest" description="Disordered" evidence="2">
    <location>
        <begin position="1"/>
        <end position="31"/>
    </location>
</feature>
<comment type="similarity">
    <text evidence="1">Belongs to the UPF0751 family.</text>
</comment>
<dbReference type="HOGENOM" id="CLU_153763_0_0_6"/>
<dbReference type="Proteomes" id="UP000003374">
    <property type="component" value="Unassembled WGS sequence"/>
</dbReference>
<evidence type="ECO:0000256" key="2">
    <source>
        <dbReference type="SAM" id="MobiDB-lite"/>
    </source>
</evidence>
<name>A4BS05_9GAMM</name>
<keyword evidence="4" id="KW-1185">Reference proteome</keyword>
<protein>
    <recommendedName>
        <fullName evidence="5">DUF2325 domain-containing protein</fullName>
    </recommendedName>
</protein>
<comment type="caution">
    <text evidence="3">The sequence shown here is derived from an EMBL/GenBank/DDBJ whole genome shotgun (WGS) entry which is preliminary data.</text>
</comment>
<gene>
    <name evidence="3" type="ORF">NB231_01199</name>
</gene>
<dbReference type="Pfam" id="PF10087">
    <property type="entry name" value="DUF2325"/>
    <property type="match status" value="1"/>
</dbReference>
<dbReference type="eggNOG" id="COG3206">
    <property type="taxonomic scope" value="Bacteria"/>
</dbReference>
<evidence type="ECO:0000313" key="3">
    <source>
        <dbReference type="EMBL" id="EAR21484.1"/>
    </source>
</evidence>
<dbReference type="InterPro" id="IPR016772">
    <property type="entry name" value="UCP020408"/>
</dbReference>